<accession>A0A915EQM2</accession>
<evidence type="ECO:0000256" key="1">
    <source>
        <dbReference type="SAM" id="MobiDB-lite"/>
    </source>
</evidence>
<feature type="compositionally biased region" description="Polar residues" evidence="1">
    <location>
        <begin position="64"/>
        <end position="87"/>
    </location>
</feature>
<evidence type="ECO:0000313" key="2">
    <source>
        <dbReference type="Proteomes" id="UP000887574"/>
    </source>
</evidence>
<dbReference type="AlphaFoldDB" id="A0A915EQM2"/>
<protein>
    <submittedName>
        <fullName evidence="3">Uncharacterized protein</fullName>
    </submittedName>
</protein>
<organism evidence="2 3">
    <name type="scientific">Ditylenchus dipsaci</name>
    <dbReference type="NCBI Taxonomy" id="166011"/>
    <lineage>
        <taxon>Eukaryota</taxon>
        <taxon>Metazoa</taxon>
        <taxon>Ecdysozoa</taxon>
        <taxon>Nematoda</taxon>
        <taxon>Chromadorea</taxon>
        <taxon>Rhabditida</taxon>
        <taxon>Tylenchina</taxon>
        <taxon>Tylenchomorpha</taxon>
        <taxon>Sphaerularioidea</taxon>
        <taxon>Anguinidae</taxon>
        <taxon>Anguininae</taxon>
        <taxon>Ditylenchus</taxon>
    </lineage>
</organism>
<proteinExistence type="predicted"/>
<name>A0A915EQM2_9BILA</name>
<evidence type="ECO:0000313" key="3">
    <source>
        <dbReference type="WBParaSite" id="jg8444"/>
    </source>
</evidence>
<feature type="region of interest" description="Disordered" evidence="1">
    <location>
        <begin position="55"/>
        <end position="87"/>
    </location>
</feature>
<reference evidence="3" key="1">
    <citation type="submission" date="2022-11" db="UniProtKB">
        <authorList>
            <consortium name="WormBaseParasite"/>
        </authorList>
    </citation>
    <scope>IDENTIFICATION</scope>
</reference>
<sequence length="110" mass="12268">MLEPIVIEGTPTSTYLVRPLDLLVMLSCREATTLFARVSNFFTVSSSAQRFIVPQQPRQAKLSPDNNNKNKSVQSHTDASTQQQLDTNGSVTGFLNEKLVLLRTLTWLVC</sequence>
<keyword evidence="2" id="KW-1185">Reference proteome</keyword>
<dbReference type="WBParaSite" id="jg8444">
    <property type="protein sequence ID" value="jg8444"/>
    <property type="gene ID" value="jg8444"/>
</dbReference>
<dbReference type="Proteomes" id="UP000887574">
    <property type="component" value="Unplaced"/>
</dbReference>